<proteinExistence type="predicted"/>
<dbReference type="WBParaSite" id="Hba_20153">
    <property type="protein sequence ID" value="Hba_20153"/>
    <property type="gene ID" value="Hba_20153"/>
</dbReference>
<keyword evidence="1" id="KW-1185">Reference proteome</keyword>
<sequence>MGANYKSRLVLSMAAALQLCDQLSEMIKFSEG</sequence>
<reference evidence="2" key="1">
    <citation type="submission" date="2016-11" db="UniProtKB">
        <authorList>
            <consortium name="WormBaseParasite"/>
        </authorList>
    </citation>
    <scope>IDENTIFICATION</scope>
</reference>
<evidence type="ECO:0000313" key="2">
    <source>
        <dbReference type="WBParaSite" id="Hba_20153"/>
    </source>
</evidence>
<name>A0A1I7XQZ6_HETBA</name>
<protein>
    <submittedName>
        <fullName evidence="2">RUN domain-containing protein</fullName>
    </submittedName>
</protein>
<dbReference type="AlphaFoldDB" id="A0A1I7XQZ6"/>
<dbReference type="Proteomes" id="UP000095283">
    <property type="component" value="Unplaced"/>
</dbReference>
<evidence type="ECO:0000313" key="1">
    <source>
        <dbReference type="Proteomes" id="UP000095283"/>
    </source>
</evidence>
<organism evidence="1 2">
    <name type="scientific">Heterorhabditis bacteriophora</name>
    <name type="common">Entomopathogenic nematode worm</name>
    <dbReference type="NCBI Taxonomy" id="37862"/>
    <lineage>
        <taxon>Eukaryota</taxon>
        <taxon>Metazoa</taxon>
        <taxon>Ecdysozoa</taxon>
        <taxon>Nematoda</taxon>
        <taxon>Chromadorea</taxon>
        <taxon>Rhabditida</taxon>
        <taxon>Rhabditina</taxon>
        <taxon>Rhabditomorpha</taxon>
        <taxon>Strongyloidea</taxon>
        <taxon>Heterorhabditidae</taxon>
        <taxon>Heterorhabditis</taxon>
    </lineage>
</organism>
<accession>A0A1I7XQZ6</accession>